<dbReference type="SUPFAM" id="SSF52540">
    <property type="entry name" value="P-loop containing nucleoside triphosphate hydrolases"/>
    <property type="match status" value="1"/>
</dbReference>
<dbReference type="AlphaFoldDB" id="A0A2S5E3J5"/>
<dbReference type="PANTHER" id="PTHR34301:SF8">
    <property type="entry name" value="ATPASE DOMAIN-CONTAINING PROTEIN"/>
    <property type="match status" value="1"/>
</dbReference>
<gene>
    <name evidence="1" type="ORF">C3743_04915</name>
</gene>
<evidence type="ECO:0008006" key="3">
    <source>
        <dbReference type="Google" id="ProtNLM"/>
    </source>
</evidence>
<sequence length="412" mass="46264">MRGDQYVVRDEDEKKIETILFGRERAGSLWLSSPRRSGKTTMLFRILDAFSHVMGRDNGIIFLSLDKGFQSVEEFNRWVWLRVQSNEENSDLRDLIDDFSRIGEGLPFAAGADVFLTALSKEILNKIPKLTRVYFLFDEIDKLAEMTFSKGKGKEVATELTWQFRYILSSQPAIGIVFCGSNPARQLFVRDPAAALYNSITNFELTPFGTETDLQKHRSREVVEPGVLRGRYRFPDKTLTFLIRITAGIPYYMKLVAGATYGVAKQAYLMPSDVANGLTALLEKSTGVTALDSLDDPGEDELRVLVARQDEDQLLIRSVLYAAAEIKSPVSGGHLMVRELSSDRSPLVSRYKLSRADINSGLESALQLGYLRRLRDIAAVEFAIPMLGESIRARSGALWAIINDKLEQRSSQ</sequence>
<dbReference type="InterPro" id="IPR027417">
    <property type="entry name" value="P-loop_NTPase"/>
</dbReference>
<name>A0A2S5E3J5_9BURK</name>
<dbReference type="Proteomes" id="UP000238655">
    <property type="component" value="Chromosome 2"/>
</dbReference>
<reference evidence="1 2" key="1">
    <citation type="submission" date="2018-01" db="EMBL/GenBank/DDBJ databases">
        <title>Successful Treatment of Persistent Burkholderia cepacia Bacteremia with Ceftazidime-Avibactam.</title>
        <authorList>
            <person name="Tamma P."/>
            <person name="Fan Y."/>
            <person name="Bergman Y."/>
            <person name="Sick-Samuels A."/>
            <person name="Hsu A."/>
            <person name="Timp W."/>
            <person name="Simner P."/>
        </authorList>
    </citation>
    <scope>NUCLEOTIDE SEQUENCE [LARGE SCALE GENOMIC DNA]</scope>
    <source>
        <strain evidence="1 2">170816</strain>
    </source>
</reference>
<dbReference type="PANTHER" id="PTHR34301">
    <property type="entry name" value="DNA-BINDING PROTEIN-RELATED"/>
    <property type="match status" value="1"/>
</dbReference>
<comment type="caution">
    <text evidence="1">The sequence shown here is derived from an EMBL/GenBank/DDBJ whole genome shotgun (WGS) entry which is preliminary data.</text>
</comment>
<dbReference type="Gene3D" id="3.40.50.300">
    <property type="entry name" value="P-loop containing nucleotide triphosphate hydrolases"/>
    <property type="match status" value="1"/>
</dbReference>
<proteinExistence type="predicted"/>
<evidence type="ECO:0000313" key="1">
    <source>
        <dbReference type="EMBL" id="POZ85875.1"/>
    </source>
</evidence>
<evidence type="ECO:0000313" key="2">
    <source>
        <dbReference type="Proteomes" id="UP000238655"/>
    </source>
</evidence>
<organism evidence="1 2">
    <name type="scientific">Burkholderia contaminans</name>
    <dbReference type="NCBI Taxonomy" id="488447"/>
    <lineage>
        <taxon>Bacteria</taxon>
        <taxon>Pseudomonadati</taxon>
        <taxon>Pseudomonadota</taxon>
        <taxon>Betaproteobacteria</taxon>
        <taxon>Burkholderiales</taxon>
        <taxon>Burkholderiaceae</taxon>
        <taxon>Burkholderia</taxon>
        <taxon>Burkholderia cepacia complex</taxon>
    </lineage>
</organism>
<dbReference type="EMBL" id="PQVP01000001">
    <property type="protein sequence ID" value="POZ85875.1"/>
    <property type="molecule type" value="Genomic_DNA"/>
</dbReference>
<accession>A0A2S5E3J5</accession>
<protein>
    <recommendedName>
        <fullName evidence="3">ATP-binding protein</fullName>
    </recommendedName>
</protein>